<organism evidence="2 3">
    <name type="scientific">Steinernema glaseri</name>
    <dbReference type="NCBI Taxonomy" id="37863"/>
    <lineage>
        <taxon>Eukaryota</taxon>
        <taxon>Metazoa</taxon>
        <taxon>Ecdysozoa</taxon>
        <taxon>Nematoda</taxon>
        <taxon>Chromadorea</taxon>
        <taxon>Rhabditida</taxon>
        <taxon>Tylenchina</taxon>
        <taxon>Panagrolaimomorpha</taxon>
        <taxon>Strongyloidoidea</taxon>
        <taxon>Steinernematidae</taxon>
        <taxon>Steinernema</taxon>
    </lineage>
</organism>
<dbReference type="Proteomes" id="UP000095287">
    <property type="component" value="Unplaced"/>
</dbReference>
<sequence>MGSNGFSSLPVDEQLWYVHAFWYVIVLLLPQLIVACLEAYKYVARKYEGSVVYVGWRNTNKLPNTCDNDKKNREVAHIRKPSLIICLRNAKLYREHVCSIEALQSGNAEEETKRIAAYIKDVCDKSVDILENKMSTANPTWSNKCFPVYLKITAYLVSPESHPLTRQWSESKIVRPMGLHLLPASRGHSCNV</sequence>
<accession>A0A1I7Y7N3</accession>
<dbReference type="WBParaSite" id="L893_g13578.t1">
    <property type="protein sequence ID" value="L893_g13578.t1"/>
    <property type="gene ID" value="L893_g13578"/>
</dbReference>
<keyword evidence="1" id="KW-0472">Membrane</keyword>
<proteinExistence type="predicted"/>
<protein>
    <submittedName>
        <fullName evidence="3">HVA22-like protein</fullName>
    </submittedName>
</protein>
<name>A0A1I7Y7N3_9BILA</name>
<evidence type="ECO:0000313" key="3">
    <source>
        <dbReference type="WBParaSite" id="L893_g13578.t1"/>
    </source>
</evidence>
<keyword evidence="1" id="KW-1133">Transmembrane helix</keyword>
<reference evidence="3" key="1">
    <citation type="submission" date="2016-11" db="UniProtKB">
        <authorList>
            <consortium name="WormBaseParasite"/>
        </authorList>
    </citation>
    <scope>IDENTIFICATION</scope>
</reference>
<keyword evidence="1" id="KW-0812">Transmembrane</keyword>
<evidence type="ECO:0000313" key="2">
    <source>
        <dbReference type="Proteomes" id="UP000095287"/>
    </source>
</evidence>
<dbReference type="AlphaFoldDB" id="A0A1I7Y7N3"/>
<evidence type="ECO:0000256" key="1">
    <source>
        <dbReference type="SAM" id="Phobius"/>
    </source>
</evidence>
<feature type="transmembrane region" description="Helical" evidence="1">
    <location>
        <begin position="20"/>
        <end position="40"/>
    </location>
</feature>
<keyword evidence="2" id="KW-1185">Reference proteome</keyword>